<gene>
    <name evidence="2" type="ORF">M9458_022335</name>
</gene>
<name>A0ABD0QA60_CIRMR</name>
<organism evidence="2 3">
    <name type="scientific">Cirrhinus mrigala</name>
    <name type="common">Mrigala</name>
    <dbReference type="NCBI Taxonomy" id="683832"/>
    <lineage>
        <taxon>Eukaryota</taxon>
        <taxon>Metazoa</taxon>
        <taxon>Chordata</taxon>
        <taxon>Craniata</taxon>
        <taxon>Vertebrata</taxon>
        <taxon>Euteleostomi</taxon>
        <taxon>Actinopterygii</taxon>
        <taxon>Neopterygii</taxon>
        <taxon>Teleostei</taxon>
        <taxon>Ostariophysi</taxon>
        <taxon>Cypriniformes</taxon>
        <taxon>Cyprinidae</taxon>
        <taxon>Labeoninae</taxon>
        <taxon>Labeonini</taxon>
        <taxon>Cirrhinus</taxon>
    </lineage>
</organism>
<evidence type="ECO:0000256" key="1">
    <source>
        <dbReference type="SAM" id="MobiDB-lite"/>
    </source>
</evidence>
<feature type="region of interest" description="Disordered" evidence="1">
    <location>
        <begin position="31"/>
        <end position="55"/>
    </location>
</feature>
<keyword evidence="3" id="KW-1185">Reference proteome</keyword>
<feature type="region of interest" description="Disordered" evidence="1">
    <location>
        <begin position="1"/>
        <end position="20"/>
    </location>
</feature>
<protein>
    <submittedName>
        <fullName evidence="2">Uncharacterized protein</fullName>
    </submittedName>
</protein>
<proteinExistence type="predicted"/>
<comment type="caution">
    <text evidence="2">The sequence shown here is derived from an EMBL/GenBank/DDBJ whole genome shotgun (WGS) entry which is preliminary data.</text>
</comment>
<reference evidence="2 3" key="1">
    <citation type="submission" date="2024-05" db="EMBL/GenBank/DDBJ databases">
        <title>Genome sequencing and assembly of Indian major carp, Cirrhinus mrigala (Hamilton, 1822).</title>
        <authorList>
            <person name="Mohindra V."/>
            <person name="Chowdhury L.M."/>
            <person name="Lal K."/>
            <person name="Jena J.K."/>
        </authorList>
    </citation>
    <scope>NUCLEOTIDE SEQUENCE [LARGE SCALE GENOMIC DNA]</scope>
    <source>
        <strain evidence="2">CM1030</strain>
        <tissue evidence="2">Blood</tissue>
    </source>
</reference>
<accession>A0ABD0QA60</accession>
<dbReference type="Proteomes" id="UP001529510">
    <property type="component" value="Unassembled WGS sequence"/>
</dbReference>
<feature type="non-terminal residue" evidence="2">
    <location>
        <position position="55"/>
    </location>
</feature>
<sequence>MENQPFDQKDNRKNQKHLISRNLEIRHLRRHWFHGNPEQKSSSEHNLSHKKARHK</sequence>
<evidence type="ECO:0000313" key="3">
    <source>
        <dbReference type="Proteomes" id="UP001529510"/>
    </source>
</evidence>
<dbReference type="AlphaFoldDB" id="A0ABD0QA60"/>
<evidence type="ECO:0000313" key="2">
    <source>
        <dbReference type="EMBL" id="KAL0182960.1"/>
    </source>
</evidence>
<dbReference type="EMBL" id="JAMKFB020000010">
    <property type="protein sequence ID" value="KAL0182960.1"/>
    <property type="molecule type" value="Genomic_DNA"/>
</dbReference>